<evidence type="ECO:0000259" key="1">
    <source>
        <dbReference type="Pfam" id="PF01345"/>
    </source>
</evidence>
<dbReference type="Proteomes" id="UP000018189">
    <property type="component" value="Unassembled WGS sequence"/>
</dbReference>
<feature type="domain" description="DUF11" evidence="1">
    <location>
        <begin position="3"/>
        <end position="42"/>
    </location>
</feature>
<sequence length="83" mass="8912">MTRATLKIVVQVIKVGNITNNVNVTGTGHDTNLTNNNDSVSVSVPDCVILDISKVANSTVIVAGENVGYTHYKSCKFNNNCSW</sequence>
<comment type="caution">
    <text evidence="2">The sequence shown here is derived from an EMBL/GenBank/DDBJ whole genome shotgun (WGS) entry which is preliminary data.</text>
</comment>
<name>R7PTB2_METSM</name>
<protein>
    <recommendedName>
        <fullName evidence="1">DUF11 domain-containing protein</fullName>
    </recommendedName>
</protein>
<dbReference type="EMBL" id="CBKP010000033">
    <property type="protein sequence ID" value="CDF29158.1"/>
    <property type="molecule type" value="Genomic_DNA"/>
</dbReference>
<evidence type="ECO:0000313" key="2">
    <source>
        <dbReference type="EMBL" id="CDF29158.1"/>
    </source>
</evidence>
<accession>R7PTB2</accession>
<gene>
    <name evidence="2" type="ORF">BN522_01032</name>
</gene>
<proteinExistence type="predicted"/>
<organism evidence="2">
    <name type="scientific">Methanobrevibacter smithii CAG:186</name>
    <dbReference type="NCBI Taxonomy" id="1263088"/>
    <lineage>
        <taxon>Archaea</taxon>
        <taxon>Methanobacteriati</taxon>
        <taxon>Methanobacteriota</taxon>
        <taxon>Methanomada group</taxon>
        <taxon>Methanobacteria</taxon>
        <taxon>Methanobacteriales</taxon>
        <taxon>Methanobacteriaceae</taxon>
        <taxon>Methanobrevibacter</taxon>
    </lineage>
</organism>
<dbReference type="Pfam" id="PF01345">
    <property type="entry name" value="DUF11"/>
    <property type="match status" value="1"/>
</dbReference>
<dbReference type="AlphaFoldDB" id="R7PTB2"/>
<reference evidence="2" key="1">
    <citation type="submission" date="2012-11" db="EMBL/GenBank/DDBJ databases">
        <title>Dependencies among metagenomic species, viruses, plasmids and units of genetic variation.</title>
        <authorList>
            <person name="Nielsen H.B."/>
            <person name="Almeida M."/>
            <person name="Juncker A.S."/>
            <person name="Rasmussen S."/>
            <person name="Li J."/>
            <person name="Sunagawa S."/>
            <person name="Plichta D."/>
            <person name="Gautier L."/>
            <person name="Le Chatelier E."/>
            <person name="Peletier E."/>
            <person name="Bonde I."/>
            <person name="Nielsen T."/>
            <person name="Manichanh C."/>
            <person name="Arumugam M."/>
            <person name="Batto J."/>
            <person name="Santos M.B.Q.D."/>
            <person name="Blom N."/>
            <person name="Borruel N."/>
            <person name="Burgdorf K.S."/>
            <person name="Boumezbeur F."/>
            <person name="Casellas F."/>
            <person name="Dore J."/>
            <person name="Guarner F."/>
            <person name="Hansen T."/>
            <person name="Hildebrand F."/>
            <person name="Kaas R.S."/>
            <person name="Kennedy S."/>
            <person name="Kristiansen K."/>
            <person name="Kultima J.R."/>
            <person name="Leonard P."/>
            <person name="Levenez F."/>
            <person name="Lund O."/>
            <person name="Moumen B."/>
            <person name="Le Paslier D."/>
            <person name="Pons N."/>
            <person name="Pedersen O."/>
            <person name="Prifti E."/>
            <person name="Qin J."/>
            <person name="Raes J."/>
            <person name="Tap J."/>
            <person name="Tims S."/>
            <person name="Ussery D.W."/>
            <person name="Yamada T."/>
            <person name="MetaHit consortium"/>
            <person name="Renault P."/>
            <person name="Sicheritz-Ponten T."/>
            <person name="Bork P."/>
            <person name="Wang J."/>
            <person name="Brunak S."/>
            <person name="Ehrlich S.D."/>
        </authorList>
    </citation>
    <scope>NUCLEOTIDE SEQUENCE [LARGE SCALE GENOMIC DNA]</scope>
</reference>
<dbReference type="InterPro" id="IPR001434">
    <property type="entry name" value="OmcB-like_DUF11"/>
</dbReference>